<feature type="region of interest" description="Disordered" evidence="1">
    <location>
        <begin position="1"/>
        <end position="31"/>
    </location>
</feature>
<evidence type="ECO:0000256" key="1">
    <source>
        <dbReference type="SAM" id="MobiDB-lite"/>
    </source>
</evidence>
<feature type="compositionally biased region" description="Basic and acidic residues" evidence="1">
    <location>
        <begin position="1"/>
        <end position="16"/>
    </location>
</feature>
<keyword evidence="3" id="KW-1185">Reference proteome</keyword>
<sequence length="118" mass="12582">MHCEVAEALSDKRPKEVPGVTGPGRGPSGLGAHHMAFRIAVSGCGGCGDGDPRDLLPRPSLPPPPPPPPPPQRAHDHHLLLLRPRSPRDYVFWLTLIPFFCDTCASTSMAVTCRSSSA</sequence>
<reference evidence="2" key="2">
    <citation type="submission" date="2025-09" db="UniProtKB">
        <authorList>
            <consortium name="Ensembl"/>
        </authorList>
    </citation>
    <scope>IDENTIFICATION</scope>
</reference>
<dbReference type="AlphaFoldDB" id="A0A8C5KAY6"/>
<dbReference type="GeneTree" id="ENSGT01140000286674"/>
<evidence type="ECO:0000313" key="2">
    <source>
        <dbReference type="Ensembl" id="ENSJJAP00000007495.1"/>
    </source>
</evidence>
<name>A0A8C5KAY6_JACJA</name>
<dbReference type="Ensembl" id="ENSJJAT00000013909.1">
    <property type="protein sequence ID" value="ENSJJAP00000007495.1"/>
    <property type="gene ID" value="ENSJJAG00000011890.1"/>
</dbReference>
<proteinExistence type="predicted"/>
<evidence type="ECO:0000313" key="3">
    <source>
        <dbReference type="Proteomes" id="UP000694385"/>
    </source>
</evidence>
<protein>
    <submittedName>
        <fullName evidence="2">Uncharacterized protein</fullName>
    </submittedName>
</protein>
<accession>A0A8C5KAY6</accession>
<feature type="region of interest" description="Disordered" evidence="1">
    <location>
        <begin position="48"/>
        <end position="77"/>
    </location>
</feature>
<reference evidence="2" key="1">
    <citation type="submission" date="2025-08" db="UniProtKB">
        <authorList>
            <consortium name="Ensembl"/>
        </authorList>
    </citation>
    <scope>IDENTIFICATION</scope>
</reference>
<feature type="compositionally biased region" description="Pro residues" evidence="1">
    <location>
        <begin position="59"/>
        <end position="72"/>
    </location>
</feature>
<dbReference type="Proteomes" id="UP000694385">
    <property type="component" value="Unassembled WGS sequence"/>
</dbReference>
<organism evidence="2 3">
    <name type="scientific">Jaculus jaculus</name>
    <name type="common">Lesser Egyptian jerboa</name>
    <dbReference type="NCBI Taxonomy" id="51337"/>
    <lineage>
        <taxon>Eukaryota</taxon>
        <taxon>Metazoa</taxon>
        <taxon>Chordata</taxon>
        <taxon>Craniata</taxon>
        <taxon>Vertebrata</taxon>
        <taxon>Euteleostomi</taxon>
        <taxon>Mammalia</taxon>
        <taxon>Eutheria</taxon>
        <taxon>Euarchontoglires</taxon>
        <taxon>Glires</taxon>
        <taxon>Rodentia</taxon>
        <taxon>Myomorpha</taxon>
        <taxon>Dipodoidea</taxon>
        <taxon>Dipodidae</taxon>
        <taxon>Dipodinae</taxon>
        <taxon>Jaculus</taxon>
    </lineage>
</organism>